<feature type="domain" description="Chromo" evidence="2">
    <location>
        <begin position="95"/>
        <end position="161"/>
    </location>
</feature>
<dbReference type="HOGENOM" id="CLU_1570550_0_0_1"/>
<dbReference type="OrthoDB" id="433924at2759"/>
<dbReference type="EMBL" id="JMSE01001079">
    <property type="protein sequence ID" value="KDN64959.1"/>
    <property type="molecule type" value="Genomic_DNA"/>
</dbReference>
<dbReference type="InterPro" id="IPR016197">
    <property type="entry name" value="Chromo-like_dom_sf"/>
</dbReference>
<evidence type="ECO:0000313" key="3">
    <source>
        <dbReference type="EMBL" id="KDN64959.1"/>
    </source>
</evidence>
<dbReference type="AlphaFoldDB" id="A0A066XBC5"/>
<dbReference type="SUPFAM" id="SSF54160">
    <property type="entry name" value="Chromo domain-like"/>
    <property type="match status" value="1"/>
</dbReference>
<accession>A0A066XBC5</accession>
<proteinExistence type="predicted"/>
<dbReference type="InterPro" id="IPR000953">
    <property type="entry name" value="Chromo/chromo_shadow_dom"/>
</dbReference>
<organism evidence="3 4">
    <name type="scientific">Colletotrichum sublineola</name>
    <name type="common">Sorghum anthracnose fungus</name>
    <dbReference type="NCBI Taxonomy" id="1173701"/>
    <lineage>
        <taxon>Eukaryota</taxon>
        <taxon>Fungi</taxon>
        <taxon>Dikarya</taxon>
        <taxon>Ascomycota</taxon>
        <taxon>Pezizomycotina</taxon>
        <taxon>Sordariomycetes</taxon>
        <taxon>Hypocreomycetidae</taxon>
        <taxon>Glomerellales</taxon>
        <taxon>Glomerellaceae</taxon>
        <taxon>Colletotrichum</taxon>
        <taxon>Colletotrichum graminicola species complex</taxon>
    </lineage>
</organism>
<reference evidence="4" key="1">
    <citation type="journal article" date="2014" name="Genome Announc.">
        <title>Draft genome sequence of Colletotrichum sublineola, a destructive pathogen of cultivated sorghum.</title>
        <authorList>
            <person name="Baroncelli R."/>
            <person name="Sanz-Martin J.M."/>
            <person name="Rech G.E."/>
            <person name="Sukno S.A."/>
            <person name="Thon M.R."/>
        </authorList>
    </citation>
    <scope>NUCLEOTIDE SEQUENCE [LARGE SCALE GENOMIC DNA]</scope>
    <source>
        <strain evidence="4">TX430BB</strain>
    </source>
</reference>
<evidence type="ECO:0000259" key="2">
    <source>
        <dbReference type="PROSITE" id="PS50013"/>
    </source>
</evidence>
<sequence length="164" mass="18893">MLRSAFQLRPSGGEIRPCVTQDDTDMTGKREHNQIGMVASITSHRHQTKDPTLLELRVQWEDGRLTWEPESFIQEHAQDTFFKYWGAVGGGRSGAMVDKTLWHPLKIKTHRQTNYGAVQLEVEWVGSRQTTWESEKRMKKIAPGHLEEYWESKGGAQHPKDYAC</sequence>
<gene>
    <name evidence="3" type="ORF">CSUB01_11880</name>
</gene>
<dbReference type="PROSITE" id="PS50013">
    <property type="entry name" value="CHROMO_2"/>
    <property type="match status" value="1"/>
</dbReference>
<protein>
    <recommendedName>
        <fullName evidence="2">Chromo domain-containing protein</fullName>
    </recommendedName>
</protein>
<dbReference type="Proteomes" id="UP000027238">
    <property type="component" value="Unassembled WGS sequence"/>
</dbReference>
<dbReference type="STRING" id="1173701.A0A066XBC5"/>
<keyword evidence="4" id="KW-1185">Reference proteome</keyword>
<evidence type="ECO:0000256" key="1">
    <source>
        <dbReference type="ARBA" id="ARBA00011353"/>
    </source>
</evidence>
<dbReference type="GO" id="GO:0006338">
    <property type="term" value="P:chromatin remodeling"/>
    <property type="evidence" value="ECO:0007669"/>
    <property type="project" value="UniProtKB-ARBA"/>
</dbReference>
<dbReference type="eggNOG" id="ENOG502RMIF">
    <property type="taxonomic scope" value="Eukaryota"/>
</dbReference>
<name>A0A066XBC5_COLSU</name>
<comment type="subunit">
    <text evidence="1">Component of the NuA4 histone acetyltransferase complex.</text>
</comment>
<dbReference type="Gene3D" id="2.40.50.40">
    <property type="match status" value="1"/>
</dbReference>
<evidence type="ECO:0000313" key="4">
    <source>
        <dbReference type="Proteomes" id="UP000027238"/>
    </source>
</evidence>
<comment type="caution">
    <text evidence="3">The sequence shown here is derived from an EMBL/GenBank/DDBJ whole genome shotgun (WGS) entry which is preliminary data.</text>
</comment>